<dbReference type="GO" id="GO:0042981">
    <property type="term" value="P:regulation of apoptotic process"/>
    <property type="evidence" value="ECO:0007669"/>
    <property type="project" value="InterPro"/>
</dbReference>
<feature type="non-terminal residue" evidence="3">
    <location>
        <position position="296"/>
    </location>
</feature>
<sequence length="296" mass="33575">LHIRPSGSNIQQLPDHIGDQTYQLGIELGLKVVEMQQIERNHVTNLRSQTEEVLNKWRTLPEATYEVLVKALHRLELSSVLPYITYEVGLAKQAEVISSDDRRSIEQYVRQDDQNKALLEVVNKRGESTWTVFVDALRTSGNTDLANELKCDSQGEGSNEALKQPPNKGLSEYTVPVYRVRLQKNYSNIVDCIHHEKIVDHLISCNILTIADSQMINACPAQIQKNRKLMDILLHGSEKGFIEFLKTMREDSVTTELADKGLLPTFCRCIWSMPKRNKQGFVVCAVLCVCVCLIPK</sequence>
<dbReference type="InterPro" id="IPR037939">
    <property type="entry name" value="CRADD"/>
</dbReference>
<dbReference type="EMBL" id="KV601512">
    <property type="protein sequence ID" value="OPL20723.1"/>
    <property type="molecule type" value="Genomic_DNA"/>
</dbReference>
<dbReference type="SMART" id="SM00005">
    <property type="entry name" value="DEATH"/>
    <property type="match status" value="1"/>
</dbReference>
<dbReference type="AlphaFoldDB" id="A0A409V734"/>
<dbReference type="PROSITE" id="PS50017">
    <property type="entry name" value="DEATH_DOMAIN"/>
    <property type="match status" value="1"/>
</dbReference>
<feature type="domain" description="CARD" evidence="2">
    <location>
        <begin position="73"/>
        <end position="152"/>
    </location>
</feature>
<dbReference type="SUPFAM" id="SSF47986">
    <property type="entry name" value="DEATH domain"/>
    <property type="match status" value="3"/>
</dbReference>
<name>A0A409V734_MYTGA</name>
<dbReference type="CDD" id="cd01671">
    <property type="entry name" value="CARD"/>
    <property type="match status" value="2"/>
</dbReference>
<dbReference type="InterPro" id="IPR001315">
    <property type="entry name" value="CARD"/>
</dbReference>
<dbReference type="GO" id="GO:0002020">
    <property type="term" value="F:protease binding"/>
    <property type="evidence" value="ECO:0007669"/>
    <property type="project" value="InterPro"/>
</dbReference>
<dbReference type="Pfam" id="PF00619">
    <property type="entry name" value="CARD"/>
    <property type="match status" value="1"/>
</dbReference>
<dbReference type="Proteomes" id="UP000266721">
    <property type="component" value="Unassembled WGS sequence"/>
</dbReference>
<evidence type="ECO:0000259" key="2">
    <source>
        <dbReference type="PROSITE" id="PS50209"/>
    </source>
</evidence>
<dbReference type="SMR" id="A0A409V734"/>
<dbReference type="PANTHER" id="PTHR15034">
    <property type="entry name" value="DEATH DOMAIN-CONTAINING PROTEIN CRADD"/>
    <property type="match status" value="1"/>
</dbReference>
<feature type="domain" description="Death" evidence="1">
    <location>
        <begin position="6"/>
        <end position="88"/>
    </location>
</feature>
<feature type="domain" description="CARD" evidence="2">
    <location>
        <begin position="179"/>
        <end position="250"/>
    </location>
</feature>
<keyword evidence="4" id="KW-1185">Reference proteome</keyword>
<dbReference type="GO" id="GO:0070513">
    <property type="term" value="F:death domain binding"/>
    <property type="evidence" value="ECO:0007669"/>
    <property type="project" value="InterPro"/>
</dbReference>
<evidence type="ECO:0000313" key="3">
    <source>
        <dbReference type="EMBL" id="OPL20723.1"/>
    </source>
</evidence>
<dbReference type="InterPro" id="IPR000488">
    <property type="entry name" value="Death_dom"/>
</dbReference>
<reference evidence="3 4" key="1">
    <citation type="journal article" date="2016" name="PLoS ONE">
        <title>A First Insight into the Genome of the Filter-Feeder Mussel Mytilus galloprovincialis.</title>
        <authorList>
            <person name="Murgarella M."/>
            <person name="Puiu D."/>
            <person name="Novoa B."/>
            <person name="Figueras A."/>
            <person name="Posada D."/>
            <person name="Canchaya C."/>
        </authorList>
    </citation>
    <scope>NUCLEOTIDE SEQUENCE [LARGE SCALE GENOMIC DNA]</scope>
    <source>
        <tissue evidence="3">Muscle</tissue>
    </source>
</reference>
<dbReference type="GO" id="GO:0007165">
    <property type="term" value="P:signal transduction"/>
    <property type="evidence" value="ECO:0007669"/>
    <property type="project" value="InterPro"/>
</dbReference>
<dbReference type="Gene3D" id="1.10.533.10">
    <property type="entry name" value="Death Domain, Fas"/>
    <property type="match status" value="3"/>
</dbReference>
<organism evidence="3 4">
    <name type="scientific">Mytilus galloprovincialis</name>
    <name type="common">Mediterranean mussel</name>
    <dbReference type="NCBI Taxonomy" id="29158"/>
    <lineage>
        <taxon>Eukaryota</taxon>
        <taxon>Metazoa</taxon>
        <taxon>Spiralia</taxon>
        <taxon>Lophotrochozoa</taxon>
        <taxon>Mollusca</taxon>
        <taxon>Bivalvia</taxon>
        <taxon>Autobranchia</taxon>
        <taxon>Pteriomorphia</taxon>
        <taxon>Mytilida</taxon>
        <taxon>Mytiloidea</taxon>
        <taxon>Mytilidae</taxon>
        <taxon>Mytilinae</taxon>
        <taxon>Mytilus</taxon>
    </lineage>
</organism>
<gene>
    <name evidence="3" type="ORF">AM593_08835</name>
</gene>
<protein>
    <recommendedName>
        <fullName evidence="5">Death domain-containing protein</fullName>
    </recommendedName>
</protein>
<feature type="non-terminal residue" evidence="3">
    <location>
        <position position="1"/>
    </location>
</feature>
<dbReference type="CDD" id="cd01670">
    <property type="entry name" value="Death"/>
    <property type="match status" value="1"/>
</dbReference>
<evidence type="ECO:0008006" key="5">
    <source>
        <dbReference type="Google" id="ProtNLM"/>
    </source>
</evidence>
<dbReference type="Pfam" id="PF00531">
    <property type="entry name" value="Death"/>
    <property type="match status" value="1"/>
</dbReference>
<evidence type="ECO:0000313" key="4">
    <source>
        <dbReference type="Proteomes" id="UP000266721"/>
    </source>
</evidence>
<dbReference type="InterPro" id="IPR011029">
    <property type="entry name" value="DEATH-like_dom_sf"/>
</dbReference>
<dbReference type="PANTHER" id="PTHR15034:SF5">
    <property type="entry name" value="DEATH DOMAIN-CONTAINING PROTEIN CRADD"/>
    <property type="match status" value="1"/>
</dbReference>
<accession>A0A409V734</accession>
<evidence type="ECO:0000259" key="1">
    <source>
        <dbReference type="PROSITE" id="PS50017"/>
    </source>
</evidence>
<proteinExistence type="predicted"/>
<dbReference type="PROSITE" id="PS50209">
    <property type="entry name" value="CARD"/>
    <property type="match status" value="2"/>
</dbReference>